<dbReference type="EMBL" id="KN766617">
    <property type="protein sequence ID" value="KIH47726.1"/>
    <property type="molecule type" value="Genomic_DNA"/>
</dbReference>
<reference evidence="1 2" key="1">
    <citation type="submission" date="2013-12" db="EMBL/GenBank/DDBJ databases">
        <title>Draft genome of the parsitic nematode Ancylostoma duodenale.</title>
        <authorList>
            <person name="Mitreva M."/>
        </authorList>
    </citation>
    <scope>NUCLEOTIDE SEQUENCE [LARGE SCALE GENOMIC DNA]</scope>
    <source>
        <strain evidence="1 2">Zhejiang</strain>
    </source>
</reference>
<accession>A0A0C2FS14</accession>
<keyword evidence="2" id="KW-1185">Reference proteome</keyword>
<sequence>MCGEDAVTWVDLIEKAILERPFSNSTLRKVRNNHPDPSTFTVPGEWYVLVVRLLLTPKGPELEKLAIHTLLLASIPRLG</sequence>
<gene>
    <name evidence="1" type="ORF">ANCDUO_22209</name>
</gene>
<dbReference type="Proteomes" id="UP000054047">
    <property type="component" value="Unassembled WGS sequence"/>
</dbReference>
<evidence type="ECO:0000313" key="2">
    <source>
        <dbReference type="Proteomes" id="UP000054047"/>
    </source>
</evidence>
<proteinExistence type="predicted"/>
<protein>
    <submittedName>
        <fullName evidence="1">Uncharacterized protein</fullName>
    </submittedName>
</protein>
<evidence type="ECO:0000313" key="1">
    <source>
        <dbReference type="EMBL" id="KIH47726.1"/>
    </source>
</evidence>
<name>A0A0C2FS14_9BILA</name>
<organism evidence="1 2">
    <name type="scientific">Ancylostoma duodenale</name>
    <dbReference type="NCBI Taxonomy" id="51022"/>
    <lineage>
        <taxon>Eukaryota</taxon>
        <taxon>Metazoa</taxon>
        <taxon>Ecdysozoa</taxon>
        <taxon>Nematoda</taxon>
        <taxon>Chromadorea</taxon>
        <taxon>Rhabditida</taxon>
        <taxon>Rhabditina</taxon>
        <taxon>Rhabditomorpha</taxon>
        <taxon>Strongyloidea</taxon>
        <taxon>Ancylostomatidae</taxon>
        <taxon>Ancylostomatinae</taxon>
        <taxon>Ancylostoma</taxon>
    </lineage>
</organism>
<dbReference type="AlphaFoldDB" id="A0A0C2FS14"/>